<name>A0A4R7ZS69_9FIRM</name>
<evidence type="ECO:0000256" key="9">
    <source>
        <dbReference type="PROSITE-ProRule" id="PRU10125"/>
    </source>
</evidence>
<proteinExistence type="inferred from homology"/>
<dbReference type="PROSITE" id="PS01326">
    <property type="entry name" value="DAP_EPIMERASE"/>
    <property type="match status" value="1"/>
</dbReference>
<comment type="subcellular location">
    <subcellularLocation>
        <location evidence="8">Cytoplasm</location>
    </subcellularLocation>
</comment>
<dbReference type="SUPFAM" id="SSF54506">
    <property type="entry name" value="Diaminopimelate epimerase-like"/>
    <property type="match status" value="2"/>
</dbReference>
<comment type="similarity">
    <text evidence="2 8">Belongs to the diaminopimelate epimerase family.</text>
</comment>
<feature type="active site" evidence="9">
    <location>
        <position position="69"/>
    </location>
</feature>
<gene>
    <name evidence="8" type="primary">dapF</name>
    <name evidence="10" type="ORF">EDD63_11039</name>
</gene>
<evidence type="ECO:0000313" key="11">
    <source>
        <dbReference type="Proteomes" id="UP000294743"/>
    </source>
</evidence>
<feature type="site" description="Could be important to modulate the pK values of the two catalytic cysteine residues" evidence="8">
    <location>
        <position position="150"/>
    </location>
</feature>
<feature type="active site" description="Proton donor" evidence="8">
    <location>
        <position position="69"/>
    </location>
</feature>
<dbReference type="HAMAP" id="MF_00197">
    <property type="entry name" value="DAP_epimerase"/>
    <property type="match status" value="1"/>
</dbReference>
<comment type="caution">
    <text evidence="8">Lacks conserved residue(s) required for the propagation of feature annotation.</text>
</comment>
<comment type="pathway">
    <text evidence="1 8">Amino-acid biosynthesis; L-lysine biosynthesis via DAP pathway; DL-2,6-diaminopimelate from LL-2,6-diaminopimelate: step 1/1.</text>
</comment>
<evidence type="ECO:0000256" key="5">
    <source>
        <dbReference type="ARBA" id="ARBA00023154"/>
    </source>
</evidence>
<comment type="catalytic activity">
    <reaction evidence="7 8">
        <text>(2S,6S)-2,6-diaminopimelate = meso-2,6-diaminopimelate</text>
        <dbReference type="Rhea" id="RHEA:15393"/>
        <dbReference type="ChEBI" id="CHEBI:57609"/>
        <dbReference type="ChEBI" id="CHEBI:57791"/>
        <dbReference type="EC" id="5.1.1.7"/>
    </reaction>
</comment>
<keyword evidence="5 8" id="KW-0457">Lysine biosynthesis</keyword>
<organism evidence="10 11">
    <name type="scientific">Breznakia blatticola</name>
    <dbReference type="NCBI Taxonomy" id="1754012"/>
    <lineage>
        <taxon>Bacteria</taxon>
        <taxon>Bacillati</taxon>
        <taxon>Bacillota</taxon>
        <taxon>Erysipelotrichia</taxon>
        <taxon>Erysipelotrichales</taxon>
        <taxon>Erysipelotrichaceae</taxon>
        <taxon>Breznakia</taxon>
    </lineage>
</organism>
<dbReference type="OrthoDB" id="9805408at2"/>
<feature type="binding site" evidence="8">
    <location>
        <position position="12"/>
    </location>
    <ligand>
        <name>substrate</name>
    </ligand>
</feature>
<dbReference type="InterPro" id="IPR001653">
    <property type="entry name" value="DAP_epimerase_DapF"/>
</dbReference>
<dbReference type="Gene3D" id="3.10.310.10">
    <property type="entry name" value="Diaminopimelate Epimerase, Chain A, domain 1"/>
    <property type="match status" value="2"/>
</dbReference>
<dbReference type="UniPathway" id="UPA00034">
    <property type="reaction ID" value="UER00025"/>
</dbReference>
<dbReference type="EC" id="5.1.1.7" evidence="3 8"/>
<evidence type="ECO:0000256" key="2">
    <source>
        <dbReference type="ARBA" id="ARBA00010219"/>
    </source>
</evidence>
<sequence length="269" mass="29856">MIPFCKYHGCGNSFVIVNQQDVKMYNYTTLAKKLCSKDIGIGADGLIIVATNPLEMIFYNQDGSQAPMCGNGIRCFSAYVLDQHLVDTDSFDVVTGAGILHVDSKYDTYEIAMGKPKFDHTLLHMETSIDLLSYRIDAYELASVFLGTIHTVMFVDDVDHYDVESVGKYICNHPTFQEKTNVNFVQVVDKRTLKVVTYERGVGITLACGTGCCASFAIASKKGYVDHCVDVQLQLGTLHLHDKDNEIMMRGPATFIAKGEVELKEEMAC</sequence>
<accession>A0A4R7ZS69</accession>
<evidence type="ECO:0000256" key="6">
    <source>
        <dbReference type="ARBA" id="ARBA00023235"/>
    </source>
</evidence>
<dbReference type="AlphaFoldDB" id="A0A4R7ZS69"/>
<feature type="site" description="Could be important to modulate the pK values of the two catalytic cysteine residues" evidence="8">
    <location>
        <position position="199"/>
    </location>
</feature>
<dbReference type="GO" id="GO:0009089">
    <property type="term" value="P:lysine biosynthetic process via diaminopimelate"/>
    <property type="evidence" value="ECO:0007669"/>
    <property type="project" value="UniProtKB-UniRule"/>
</dbReference>
<reference evidence="10 11" key="1">
    <citation type="submission" date="2019-03" db="EMBL/GenBank/DDBJ databases">
        <title>Genomic Encyclopedia of Type Strains, Phase IV (KMG-IV): sequencing the most valuable type-strain genomes for metagenomic binning, comparative biology and taxonomic classification.</title>
        <authorList>
            <person name="Goeker M."/>
        </authorList>
    </citation>
    <scope>NUCLEOTIDE SEQUENCE [LARGE SCALE GENOMIC DNA]</scope>
    <source>
        <strain evidence="10 11">DSM 28867</strain>
    </source>
</reference>
<comment type="caution">
    <text evidence="10">The sequence shown here is derived from an EMBL/GenBank/DDBJ whole genome shotgun (WGS) entry which is preliminary data.</text>
</comment>
<evidence type="ECO:0000256" key="7">
    <source>
        <dbReference type="ARBA" id="ARBA00051712"/>
    </source>
</evidence>
<evidence type="ECO:0000256" key="3">
    <source>
        <dbReference type="ARBA" id="ARBA00013080"/>
    </source>
</evidence>
<dbReference type="EMBL" id="SODD01000010">
    <property type="protein sequence ID" value="TDW20819.1"/>
    <property type="molecule type" value="Genomic_DNA"/>
</dbReference>
<protein>
    <recommendedName>
        <fullName evidence="3 8">Diaminopimelate epimerase</fullName>
        <shortName evidence="8">DAP epimerase</shortName>
        <ecNumber evidence="3 8">5.1.1.7</ecNumber>
    </recommendedName>
    <alternativeName>
        <fullName evidence="8">PLP-independent amino acid racemase</fullName>
    </alternativeName>
</protein>
<evidence type="ECO:0000313" key="10">
    <source>
        <dbReference type="EMBL" id="TDW20819.1"/>
    </source>
</evidence>
<feature type="binding site" evidence="8">
    <location>
        <position position="60"/>
    </location>
    <ligand>
        <name>substrate</name>
    </ligand>
</feature>
<dbReference type="GO" id="GO:0008837">
    <property type="term" value="F:diaminopimelate epimerase activity"/>
    <property type="evidence" value="ECO:0007669"/>
    <property type="project" value="UniProtKB-UniRule"/>
</dbReference>
<feature type="binding site" evidence="8">
    <location>
        <position position="181"/>
    </location>
    <ligand>
        <name>substrate</name>
    </ligand>
</feature>
<evidence type="ECO:0000256" key="1">
    <source>
        <dbReference type="ARBA" id="ARBA00005196"/>
    </source>
</evidence>
<dbReference type="Pfam" id="PF01678">
    <property type="entry name" value="DAP_epimerase"/>
    <property type="match status" value="2"/>
</dbReference>
<dbReference type="GO" id="GO:0005829">
    <property type="term" value="C:cytosol"/>
    <property type="evidence" value="ECO:0007669"/>
    <property type="project" value="TreeGrafter"/>
</dbReference>
<dbReference type="InterPro" id="IPR018510">
    <property type="entry name" value="DAP_epimerase_AS"/>
</dbReference>
<comment type="subunit">
    <text evidence="8">Homodimer.</text>
</comment>
<dbReference type="PANTHER" id="PTHR31689:SF0">
    <property type="entry name" value="DIAMINOPIMELATE EPIMERASE"/>
    <property type="match status" value="1"/>
</dbReference>
<feature type="binding site" evidence="8">
    <location>
        <begin position="199"/>
        <end position="200"/>
    </location>
    <ligand>
        <name>substrate</name>
    </ligand>
</feature>
<dbReference type="RefSeq" id="WP_134168894.1">
    <property type="nucleotide sequence ID" value="NZ_SODD01000010.1"/>
</dbReference>
<dbReference type="PANTHER" id="PTHR31689">
    <property type="entry name" value="DIAMINOPIMELATE EPIMERASE, CHLOROPLASTIC"/>
    <property type="match status" value="1"/>
</dbReference>
<feature type="active site" description="Proton acceptor" evidence="8">
    <location>
        <position position="208"/>
    </location>
</feature>
<dbReference type="Proteomes" id="UP000294743">
    <property type="component" value="Unassembled WGS sequence"/>
</dbReference>
<keyword evidence="8" id="KW-0963">Cytoplasm</keyword>
<evidence type="ECO:0000256" key="8">
    <source>
        <dbReference type="HAMAP-Rule" id="MF_00197"/>
    </source>
</evidence>
<dbReference type="NCBIfam" id="TIGR00652">
    <property type="entry name" value="DapF"/>
    <property type="match status" value="1"/>
</dbReference>
<feature type="binding site" evidence="8">
    <location>
        <begin position="209"/>
        <end position="210"/>
    </location>
    <ligand>
        <name>substrate</name>
    </ligand>
</feature>
<keyword evidence="4 8" id="KW-0028">Amino-acid biosynthesis</keyword>
<keyword evidence="6 8" id="KW-0413">Isomerase</keyword>
<feature type="binding site" evidence="8">
    <location>
        <begin position="70"/>
        <end position="71"/>
    </location>
    <ligand>
        <name>substrate</name>
    </ligand>
</feature>
<evidence type="ECO:0000256" key="4">
    <source>
        <dbReference type="ARBA" id="ARBA00022605"/>
    </source>
</evidence>
<comment type="function">
    <text evidence="8">Catalyzes the stereoinversion of LL-2,6-diaminopimelate (L,L-DAP) to meso-diaminopimelate (meso-DAP), a precursor of L-lysine and an essential component of the bacterial peptidoglycan.</text>
</comment>
<keyword evidence="11" id="KW-1185">Reference proteome</keyword>